<comment type="caution">
    <text evidence="2">The sequence shown here is derived from an EMBL/GenBank/DDBJ whole genome shotgun (WGS) entry which is preliminary data.</text>
</comment>
<dbReference type="InterPro" id="IPR012854">
    <property type="entry name" value="Cu_amine_oxidase-like_N"/>
</dbReference>
<accession>A0ABV2J7Q3</accession>
<proteinExistence type="predicted"/>
<dbReference type="InterPro" id="IPR036582">
    <property type="entry name" value="Mao_N_sf"/>
</dbReference>
<name>A0ABV2J7Q3_9FIRM</name>
<dbReference type="EMBL" id="JBEPMA010000002">
    <property type="protein sequence ID" value="MET3616792.1"/>
    <property type="molecule type" value="Genomic_DNA"/>
</dbReference>
<reference evidence="2 3" key="1">
    <citation type="submission" date="2024-06" db="EMBL/GenBank/DDBJ databases">
        <title>Genomic Encyclopedia of Type Strains, Phase IV (KMG-IV): sequencing the most valuable type-strain genomes for metagenomic binning, comparative biology and taxonomic classification.</title>
        <authorList>
            <person name="Goeker M."/>
        </authorList>
    </citation>
    <scope>NUCLEOTIDE SEQUENCE [LARGE SCALE GENOMIC DNA]</scope>
    <source>
        <strain evidence="2 3">DSM 21460</strain>
    </source>
</reference>
<sequence length="296" mass="34495">MKKYFIALIAGLMLITTVSANNKMKLVINNMVFENQEFIVKNNRIHVPLRLVAENTGAKVLWHERDKEVEIIKNNTYIKMKINSESAEINNSIHKMDTAPFINNNRSYVPIRFICNALNTKLNWDEKTLTAHIETGFTKNPERKYDESADEKELTTIKNIRKITDLDNYLKNGSLMVEDLPEQKVFNLSIDNYDPNKLSMNFIFDKDSGSLRFYRFYYLPCEEYPFRDVELSKRESRIVAAKFLETIGSKGNFLPENKLDKYDKAATDPGVYYFYTKDKEIVSVDALNGFVFCYSK</sequence>
<evidence type="ECO:0000313" key="3">
    <source>
        <dbReference type="Proteomes" id="UP001549162"/>
    </source>
</evidence>
<protein>
    <recommendedName>
        <fullName evidence="1">Copper amine oxidase-like N-terminal domain-containing protein</fullName>
    </recommendedName>
</protein>
<evidence type="ECO:0000259" key="1">
    <source>
        <dbReference type="Pfam" id="PF07833"/>
    </source>
</evidence>
<dbReference type="Proteomes" id="UP001549162">
    <property type="component" value="Unassembled WGS sequence"/>
</dbReference>
<organism evidence="2 3">
    <name type="scientific">Peptoniphilus olsenii</name>
    <dbReference type="NCBI Taxonomy" id="411570"/>
    <lineage>
        <taxon>Bacteria</taxon>
        <taxon>Bacillati</taxon>
        <taxon>Bacillota</taxon>
        <taxon>Tissierellia</taxon>
        <taxon>Tissierellales</taxon>
        <taxon>Peptoniphilaceae</taxon>
        <taxon>Peptoniphilus</taxon>
    </lineage>
</organism>
<feature type="domain" description="Copper amine oxidase-like N-terminal" evidence="1">
    <location>
        <begin position="31"/>
        <end position="133"/>
    </location>
</feature>
<dbReference type="RefSeq" id="WP_354366801.1">
    <property type="nucleotide sequence ID" value="NZ_JBEPMA010000002.1"/>
</dbReference>
<keyword evidence="3" id="KW-1185">Reference proteome</keyword>
<dbReference type="Gene3D" id="3.30.457.10">
    <property type="entry name" value="Copper amine oxidase-like, N-terminal domain"/>
    <property type="match status" value="1"/>
</dbReference>
<gene>
    <name evidence="2" type="ORF">ABID14_000417</name>
</gene>
<dbReference type="Pfam" id="PF07833">
    <property type="entry name" value="Cu_amine_oxidN1"/>
    <property type="match status" value="1"/>
</dbReference>
<dbReference type="SUPFAM" id="SSF55383">
    <property type="entry name" value="Copper amine oxidase, domain N"/>
    <property type="match status" value="1"/>
</dbReference>
<evidence type="ECO:0000313" key="2">
    <source>
        <dbReference type="EMBL" id="MET3616792.1"/>
    </source>
</evidence>